<dbReference type="Proteomes" id="UP000060630">
    <property type="component" value="Unassembled WGS sequence"/>
</dbReference>
<evidence type="ECO:0000313" key="2">
    <source>
        <dbReference type="EMBL" id="KWZ58814.1"/>
    </source>
</evidence>
<reference evidence="2 4" key="2">
    <citation type="submission" date="2015-11" db="EMBL/GenBank/DDBJ databases">
        <authorList>
            <person name="Sahl J."/>
            <person name="Wagner D."/>
            <person name="Keim P."/>
        </authorList>
    </citation>
    <scope>NUCLEOTIDE SEQUENCE [LARGE SCALE GENOMIC DNA]</scope>
    <source>
        <strain evidence="2 4">MSMB1157</strain>
    </source>
</reference>
<dbReference type="SUPFAM" id="SSF46689">
    <property type="entry name" value="Homeodomain-like"/>
    <property type="match status" value="1"/>
</dbReference>
<organism evidence="1 3">
    <name type="scientific">Burkholderia ubonensis</name>
    <dbReference type="NCBI Taxonomy" id="101571"/>
    <lineage>
        <taxon>Bacteria</taxon>
        <taxon>Pseudomonadati</taxon>
        <taxon>Pseudomonadota</taxon>
        <taxon>Betaproteobacteria</taxon>
        <taxon>Burkholderiales</taxon>
        <taxon>Burkholderiaceae</taxon>
        <taxon>Burkholderia</taxon>
        <taxon>Burkholderia cepacia complex</taxon>
    </lineage>
</organism>
<reference evidence="1 3" key="1">
    <citation type="submission" date="2015-11" db="EMBL/GenBank/DDBJ databases">
        <title>Expanding the genomic diversity of Burkholderia species for the development of highly accurate diagnostics.</title>
        <authorList>
            <person name="Sahl J."/>
            <person name="Keim P."/>
            <person name="Wagner D."/>
        </authorList>
    </citation>
    <scope>NUCLEOTIDE SEQUENCE [LARGE SCALE GENOMIC DNA]</scope>
    <source>
        <strain evidence="1 3">MSMB2087WGS</strain>
    </source>
</reference>
<dbReference type="RefSeq" id="WP_060183522.1">
    <property type="nucleotide sequence ID" value="NZ_LNJU01000002.1"/>
</dbReference>
<sequence>MKCVVVLTEVEEQTLQQLPINHPYQDMRTRAAALLMLANGKLRPMAVGAKLGVSGQSVYNCAHTWRVQGVIGLLVKIGHKGGRPRALSDEMIAAVVRMASFEPLTREQIVQRLEAAFGPLPFGHLDALSVALKREGFTFKRNRLSLKKGVTRRHSP</sequence>
<gene>
    <name evidence="2" type="ORF">WK57_16395</name>
    <name evidence="1" type="ORF">WL29_10465</name>
</gene>
<dbReference type="EMBL" id="LNJU01000002">
    <property type="protein sequence ID" value="KWZ58814.1"/>
    <property type="molecule type" value="Genomic_DNA"/>
</dbReference>
<evidence type="ECO:0000313" key="4">
    <source>
        <dbReference type="Proteomes" id="UP000070119"/>
    </source>
</evidence>
<proteinExistence type="predicted"/>
<name>A0A119H4Z9_9BURK</name>
<comment type="caution">
    <text evidence="1">The sequence shown here is derived from an EMBL/GenBank/DDBJ whole genome shotgun (WGS) entry which is preliminary data.</text>
</comment>
<dbReference type="InterPro" id="IPR009057">
    <property type="entry name" value="Homeodomain-like_sf"/>
</dbReference>
<dbReference type="AlphaFoldDB" id="A0A119H4Z9"/>
<dbReference type="EMBL" id="LPHD01000251">
    <property type="protein sequence ID" value="KWA67397.1"/>
    <property type="molecule type" value="Genomic_DNA"/>
</dbReference>
<evidence type="ECO:0000313" key="1">
    <source>
        <dbReference type="EMBL" id="KWA67397.1"/>
    </source>
</evidence>
<evidence type="ECO:0000313" key="3">
    <source>
        <dbReference type="Proteomes" id="UP000060630"/>
    </source>
</evidence>
<accession>A0A119H4Z9</accession>
<dbReference type="Proteomes" id="UP000070119">
    <property type="component" value="Unassembled WGS sequence"/>
</dbReference>
<dbReference type="Pfam" id="PF13551">
    <property type="entry name" value="HTH_29"/>
    <property type="match status" value="1"/>
</dbReference>
<protein>
    <submittedName>
        <fullName evidence="1">Transposase</fullName>
    </submittedName>
</protein>